<feature type="transmembrane region" description="Helical" evidence="1">
    <location>
        <begin position="64"/>
        <end position="85"/>
    </location>
</feature>
<dbReference type="Proteomes" id="UP000603641">
    <property type="component" value="Unassembled WGS sequence"/>
</dbReference>
<comment type="caution">
    <text evidence="2">The sequence shown here is derived from an EMBL/GenBank/DDBJ whole genome shotgun (WGS) entry which is preliminary data.</text>
</comment>
<organism evidence="2 3">
    <name type="scientific">Fictibacillus norfolkensis</name>
    <dbReference type="NCBI Taxonomy" id="2762233"/>
    <lineage>
        <taxon>Bacteria</taxon>
        <taxon>Bacillati</taxon>
        <taxon>Bacillota</taxon>
        <taxon>Bacilli</taxon>
        <taxon>Bacillales</taxon>
        <taxon>Fictibacillaceae</taxon>
        <taxon>Fictibacillus</taxon>
    </lineage>
</organism>
<keyword evidence="3" id="KW-1185">Reference proteome</keyword>
<evidence type="ECO:0000313" key="2">
    <source>
        <dbReference type="EMBL" id="MBD7965702.1"/>
    </source>
</evidence>
<sequence length="128" mass="14133">MTIIYRSFLLSGLLSILVGIVQITSLVETKADGLNVLGYPLLLWGIAAFLCALNRFAVVWIHKLLAAVGALLHGTVVMYSLLFPFDAEIKGMLFISFLFPLMSFISVCCCGFILGQKRYKTHSKTISK</sequence>
<evidence type="ECO:0000256" key="1">
    <source>
        <dbReference type="SAM" id="Phobius"/>
    </source>
</evidence>
<feature type="transmembrane region" description="Helical" evidence="1">
    <location>
        <begin position="36"/>
        <end position="57"/>
    </location>
</feature>
<keyword evidence="1" id="KW-1133">Transmembrane helix</keyword>
<accession>A0ABR8SQD4</accession>
<dbReference type="EMBL" id="JACSQM010000008">
    <property type="protein sequence ID" value="MBD7965702.1"/>
    <property type="molecule type" value="Genomic_DNA"/>
</dbReference>
<feature type="transmembrane region" description="Helical" evidence="1">
    <location>
        <begin position="91"/>
        <end position="114"/>
    </location>
</feature>
<evidence type="ECO:0008006" key="4">
    <source>
        <dbReference type="Google" id="ProtNLM"/>
    </source>
</evidence>
<protein>
    <recommendedName>
        <fullName evidence="4">DUF3021 domain-containing protein</fullName>
    </recommendedName>
</protein>
<keyword evidence="1" id="KW-0812">Transmembrane</keyword>
<proteinExistence type="predicted"/>
<gene>
    <name evidence="2" type="ORF">H9648_16685</name>
</gene>
<keyword evidence="1" id="KW-0472">Membrane</keyword>
<dbReference type="RefSeq" id="WP_191754936.1">
    <property type="nucleotide sequence ID" value="NZ_JACSQM010000008.1"/>
</dbReference>
<reference evidence="2 3" key="1">
    <citation type="submission" date="2020-08" db="EMBL/GenBank/DDBJ databases">
        <title>A Genomic Blueprint of the Chicken Gut Microbiome.</title>
        <authorList>
            <person name="Gilroy R."/>
            <person name="Ravi A."/>
            <person name="Getino M."/>
            <person name="Pursley I."/>
            <person name="Horton D.L."/>
            <person name="Alikhan N.-F."/>
            <person name="Baker D."/>
            <person name="Gharbi K."/>
            <person name="Hall N."/>
            <person name="Watson M."/>
            <person name="Adriaenssens E.M."/>
            <person name="Foster-Nyarko E."/>
            <person name="Jarju S."/>
            <person name="Secka A."/>
            <person name="Antonio M."/>
            <person name="Oren A."/>
            <person name="Chaudhuri R."/>
            <person name="La Ragione R.M."/>
            <person name="Hildebrand F."/>
            <person name="Pallen M.J."/>
        </authorList>
    </citation>
    <scope>NUCLEOTIDE SEQUENCE [LARGE SCALE GENOMIC DNA]</scope>
    <source>
        <strain evidence="2 3">Sa2CUA10</strain>
    </source>
</reference>
<evidence type="ECO:0000313" key="3">
    <source>
        <dbReference type="Proteomes" id="UP000603641"/>
    </source>
</evidence>
<name>A0ABR8SQD4_9BACL</name>